<evidence type="ECO:0000256" key="1">
    <source>
        <dbReference type="ARBA" id="ARBA00022737"/>
    </source>
</evidence>
<dbReference type="GO" id="GO:0016460">
    <property type="term" value="C:myosin II complex"/>
    <property type="evidence" value="ECO:0007669"/>
    <property type="project" value="TreeGrafter"/>
</dbReference>
<evidence type="ECO:0000256" key="2">
    <source>
        <dbReference type="ARBA" id="ARBA00022837"/>
    </source>
</evidence>
<comment type="caution">
    <text evidence="4">The sequence shown here is derived from an EMBL/GenBank/DDBJ whole genome shotgun (WGS) entry which is preliminary data.</text>
</comment>
<gene>
    <name evidence="4" type="ORF">CYMTET_37595</name>
</gene>
<accession>A0AAE0CF87</accession>
<name>A0AAE0CF87_9CHLO</name>
<evidence type="ECO:0000313" key="5">
    <source>
        <dbReference type="Proteomes" id="UP001190700"/>
    </source>
</evidence>
<dbReference type="InterPro" id="IPR018247">
    <property type="entry name" value="EF_Hand_1_Ca_BS"/>
</dbReference>
<dbReference type="PANTHER" id="PTHR23048">
    <property type="entry name" value="MYOSIN LIGHT CHAIN 1, 3"/>
    <property type="match status" value="1"/>
</dbReference>
<feature type="domain" description="EF-hand" evidence="3">
    <location>
        <begin position="48"/>
        <end position="83"/>
    </location>
</feature>
<dbReference type="CDD" id="cd00051">
    <property type="entry name" value="EFh"/>
    <property type="match status" value="1"/>
</dbReference>
<dbReference type="Proteomes" id="UP001190700">
    <property type="component" value="Unassembled WGS sequence"/>
</dbReference>
<dbReference type="SUPFAM" id="SSF47473">
    <property type="entry name" value="EF-hand"/>
    <property type="match status" value="1"/>
</dbReference>
<dbReference type="GO" id="GO:0005509">
    <property type="term" value="F:calcium ion binding"/>
    <property type="evidence" value="ECO:0007669"/>
    <property type="project" value="InterPro"/>
</dbReference>
<dbReference type="InterPro" id="IPR002048">
    <property type="entry name" value="EF_hand_dom"/>
</dbReference>
<dbReference type="Gene3D" id="1.10.238.10">
    <property type="entry name" value="EF-hand"/>
    <property type="match status" value="2"/>
</dbReference>
<dbReference type="SMART" id="SM00054">
    <property type="entry name" value="EFh"/>
    <property type="match status" value="2"/>
</dbReference>
<protein>
    <recommendedName>
        <fullName evidence="3">EF-hand domain-containing protein</fullName>
    </recommendedName>
</protein>
<dbReference type="FunFam" id="1.10.238.10:FF:000178">
    <property type="entry name" value="Calmodulin-2 A"/>
    <property type="match status" value="1"/>
</dbReference>
<dbReference type="PROSITE" id="PS50222">
    <property type="entry name" value="EF_HAND_2"/>
    <property type="match status" value="2"/>
</dbReference>
<feature type="domain" description="EF-hand" evidence="3">
    <location>
        <begin position="12"/>
        <end position="47"/>
    </location>
</feature>
<dbReference type="InterPro" id="IPR011992">
    <property type="entry name" value="EF-hand-dom_pair"/>
</dbReference>
<proteinExistence type="predicted"/>
<organism evidence="4 5">
    <name type="scientific">Cymbomonas tetramitiformis</name>
    <dbReference type="NCBI Taxonomy" id="36881"/>
    <lineage>
        <taxon>Eukaryota</taxon>
        <taxon>Viridiplantae</taxon>
        <taxon>Chlorophyta</taxon>
        <taxon>Pyramimonadophyceae</taxon>
        <taxon>Pyramimonadales</taxon>
        <taxon>Pyramimonadaceae</taxon>
        <taxon>Cymbomonas</taxon>
    </lineage>
</organism>
<dbReference type="PROSITE" id="PS00018">
    <property type="entry name" value="EF_HAND_1"/>
    <property type="match status" value="2"/>
</dbReference>
<dbReference type="PANTHER" id="PTHR23048:SF0">
    <property type="entry name" value="CALMODULIN LIKE 3"/>
    <property type="match status" value="1"/>
</dbReference>
<keyword evidence="5" id="KW-1185">Reference proteome</keyword>
<keyword evidence="1" id="KW-0677">Repeat</keyword>
<evidence type="ECO:0000313" key="4">
    <source>
        <dbReference type="EMBL" id="KAK3253139.1"/>
    </source>
</evidence>
<dbReference type="InterPro" id="IPR050230">
    <property type="entry name" value="CALM/Myosin/TropC-like"/>
</dbReference>
<evidence type="ECO:0000259" key="3">
    <source>
        <dbReference type="PROSITE" id="PS50222"/>
    </source>
</evidence>
<sequence>MVKVGSVELTDEEVKEFKEVFDLVDKDKGGTISASEVKELMGLLGMHPTQEEVEAMVAEIDIDGNGEVDFEEFLQVMAGQQNTSYTKRDLVRAFRLFADPGLQPGFISPEALEKALATYCADKVTSEDAARLVAQLEVNIDGLINYNEKVNLFMS</sequence>
<keyword evidence="2" id="KW-0106">Calcium</keyword>
<reference evidence="4 5" key="1">
    <citation type="journal article" date="2015" name="Genome Biol. Evol.">
        <title>Comparative Genomics of a Bacterivorous Green Alga Reveals Evolutionary Causalities and Consequences of Phago-Mixotrophic Mode of Nutrition.</title>
        <authorList>
            <person name="Burns J.A."/>
            <person name="Paasch A."/>
            <person name="Narechania A."/>
            <person name="Kim E."/>
        </authorList>
    </citation>
    <scope>NUCLEOTIDE SEQUENCE [LARGE SCALE GENOMIC DNA]</scope>
    <source>
        <strain evidence="4 5">PLY_AMNH</strain>
    </source>
</reference>
<dbReference type="AlphaFoldDB" id="A0AAE0CF87"/>
<dbReference type="EMBL" id="LGRX02024984">
    <property type="protein sequence ID" value="KAK3253139.1"/>
    <property type="molecule type" value="Genomic_DNA"/>
</dbReference>
<dbReference type="Pfam" id="PF13499">
    <property type="entry name" value="EF-hand_7"/>
    <property type="match status" value="1"/>
</dbReference>